<reference evidence="1 2" key="3">
    <citation type="journal article" date="2012" name="BMC Genomics">
        <title>Genome-wide dynamic transcriptional profiling in clostridium beijerinckii NCIMB 8052 using single-nucleotide resolution RNA-Seq.</title>
        <authorList>
            <person name="Wang Y."/>
            <person name="Li X."/>
            <person name="Mao Y."/>
            <person name="Blaschek H.P."/>
        </authorList>
    </citation>
    <scope>NUCLEOTIDE SEQUENCE [LARGE SCALE GENOMIC DNA]</scope>
    <source>
        <strain evidence="2">ATCC 51743 / NCIMB 8052</strain>
    </source>
</reference>
<reference evidence="1 2" key="1">
    <citation type="submission" date="2007-06" db="EMBL/GenBank/DDBJ databases">
        <title>Complete sequence of Clostridium beijerinckii NCIMB 8052.</title>
        <authorList>
            <consortium name="US DOE Joint Genome Institute"/>
            <person name="Copeland A."/>
            <person name="Lucas S."/>
            <person name="Lapidus A."/>
            <person name="Barry K."/>
            <person name="Detter J.C."/>
            <person name="Glavina del Rio T."/>
            <person name="Hammon N."/>
            <person name="Israni S."/>
            <person name="Dalin E."/>
            <person name="Tice H."/>
            <person name="Pitluck S."/>
            <person name="Sims D."/>
            <person name="Brettin T."/>
            <person name="Bruce D."/>
            <person name="Tapia R."/>
            <person name="Brainard J."/>
            <person name="Schmutz J."/>
            <person name="Larimer F."/>
            <person name="Land M."/>
            <person name="Hauser L."/>
            <person name="Kyrpides N."/>
            <person name="Mikhailova N."/>
            <person name="Bennet G."/>
            <person name="Cann I."/>
            <person name="Chen J.-S."/>
            <person name="Contreras A.L."/>
            <person name="Jones D."/>
            <person name="Kashket E."/>
            <person name="Mitchell W."/>
            <person name="Stoddard S."/>
            <person name="Schwarz W."/>
            <person name="Qureshi N."/>
            <person name="Young M."/>
            <person name="Shi Z."/>
            <person name="Ezeji T."/>
            <person name="White B."/>
            <person name="Blaschek H."/>
            <person name="Richardson P."/>
        </authorList>
    </citation>
    <scope>NUCLEOTIDE SEQUENCE [LARGE SCALE GENOMIC DNA]</scope>
    <source>
        <strain evidence="2">ATCC 51743 / NCIMB 8052</strain>
    </source>
</reference>
<evidence type="ECO:0000313" key="2">
    <source>
        <dbReference type="Proteomes" id="UP000000565"/>
    </source>
</evidence>
<dbReference type="SUPFAM" id="SSF101898">
    <property type="entry name" value="NHL repeat"/>
    <property type="match status" value="1"/>
</dbReference>
<accession>A6LYT2</accession>
<dbReference type="eggNOG" id="ENOG50340ZV">
    <property type="taxonomic scope" value="Bacteria"/>
</dbReference>
<dbReference type="Gene3D" id="2.120.10.30">
    <property type="entry name" value="TolB, C-terminal domain"/>
    <property type="match status" value="1"/>
</dbReference>
<gene>
    <name evidence="1" type="ordered locus">Cbei_3386</name>
</gene>
<protein>
    <submittedName>
        <fullName evidence="1">Putative periplasmic ligand-binding sensor protein</fullName>
    </submittedName>
</protein>
<dbReference type="EMBL" id="CP000721">
    <property type="protein sequence ID" value="ABR35512.1"/>
    <property type="molecule type" value="Genomic_DNA"/>
</dbReference>
<dbReference type="Proteomes" id="UP000000565">
    <property type="component" value="Chromosome"/>
</dbReference>
<organism evidence="1 2">
    <name type="scientific">Clostridium beijerinckii (strain ATCC 51743 / NCIMB 8052)</name>
    <name type="common">Clostridium acetobutylicum</name>
    <dbReference type="NCBI Taxonomy" id="290402"/>
    <lineage>
        <taxon>Bacteria</taxon>
        <taxon>Bacillati</taxon>
        <taxon>Bacillota</taxon>
        <taxon>Clostridia</taxon>
        <taxon>Eubacteriales</taxon>
        <taxon>Clostridiaceae</taxon>
        <taxon>Clostridium</taxon>
    </lineage>
</organism>
<dbReference type="HOGENOM" id="CLU_452505_0_0_9"/>
<sequence>MATKNIEIQDSTGNIYYPHTDASIVKFGDSNVNATLSDIVYQTAGGSATAITLTIRGTLVNGYPITFIASINNGGAATTINGKKLYKPGTTTSPNLMAGKAYTVWYNSTGDCFFIKASAEGTALASDVRKDKTFSNNNDAGIVGGLDLSLLVPGNIRAGITIDGVTGKSSIVDTADTTASAAQILNGSTVYVNGNKVTGTMINRNKTGDDMYSSAYPTQPISKAAQVIYGLIGLNNPSAKLVVCPAPGYYAGDTNEYTYVNATDVATAIGLTAAKLTKDANVLGITGTAIPVGGYADLGNTQYDTPVIIKDTSHYLIYRVIFDSAGNYYTAGRGGDSYVRKFSPNGTLLWQTATNGDAIDIAFDPTESYIYTAEDGYSVRKLACSNGAQIWVYYDPESSNWIYAVDVDSAGNVYAGGALGKIYKLSSNGGLVLTINAGNTSSIIHPRSLSIDSAGNVWAAVGNYINKYSPSGSKLNYYTASSVVGLVIDGLDNIYYITDGVSSFQELHVVNASFQGGKRCIYGDIYFMDVDKSSNTVVITTKDNYNLNDAYVHRFDSLLRQLGSINFQSSTTLLPVGISKTGVIAVGDNSGNTTIYKPRFKIL</sequence>
<evidence type="ECO:0000313" key="1">
    <source>
        <dbReference type="EMBL" id="ABR35512.1"/>
    </source>
</evidence>
<name>A6LYT2_CLOB8</name>
<dbReference type="RefSeq" id="WP_012059563.1">
    <property type="nucleotide sequence ID" value="NC_009617.1"/>
</dbReference>
<dbReference type="InterPro" id="IPR011042">
    <property type="entry name" value="6-blade_b-propeller_TolB-like"/>
</dbReference>
<proteinExistence type="predicted"/>
<dbReference type="AlphaFoldDB" id="A6LYT2"/>
<reference evidence="1 2" key="2">
    <citation type="journal article" date="2011" name="BMC Genomics">
        <title>Single-nucleotide resolution analysis of the transcriptome structure of Clostridium beijerinckii NCIMB 8052 using RNA-Seq.</title>
        <authorList>
            <person name="Wang Y."/>
            <person name="Li X."/>
            <person name="Mao Y."/>
            <person name="Blaschek H.P."/>
        </authorList>
    </citation>
    <scope>NUCLEOTIDE SEQUENCE [LARGE SCALE GENOMIC DNA]</scope>
    <source>
        <strain evidence="2">ATCC 51743 / NCIMB 8052</strain>
    </source>
</reference>
<dbReference type="KEGG" id="cbe:Cbei_3386"/>